<organism evidence="1 2">
    <name type="scientific">Heterobasidion irregulare (strain TC 32-1)</name>
    <dbReference type="NCBI Taxonomy" id="747525"/>
    <lineage>
        <taxon>Eukaryota</taxon>
        <taxon>Fungi</taxon>
        <taxon>Dikarya</taxon>
        <taxon>Basidiomycota</taxon>
        <taxon>Agaricomycotina</taxon>
        <taxon>Agaricomycetes</taxon>
        <taxon>Russulales</taxon>
        <taxon>Bondarzewiaceae</taxon>
        <taxon>Heterobasidion</taxon>
        <taxon>Heterobasidion annosum species complex</taxon>
    </lineage>
</organism>
<dbReference type="RefSeq" id="XP_009546601.1">
    <property type="nucleotide sequence ID" value="XM_009548306.1"/>
</dbReference>
<evidence type="ECO:0000313" key="2">
    <source>
        <dbReference type="Proteomes" id="UP000030671"/>
    </source>
</evidence>
<dbReference type="InParanoid" id="W4KAB2"/>
<gene>
    <name evidence="1" type="ORF">HETIRDRAFT_101443</name>
</gene>
<dbReference type="HOGENOM" id="CLU_1686829_0_0_1"/>
<dbReference type="AlphaFoldDB" id="W4KAB2"/>
<accession>W4KAB2</accession>
<dbReference type="Proteomes" id="UP000030671">
    <property type="component" value="Unassembled WGS sequence"/>
</dbReference>
<name>W4KAB2_HETIT</name>
<dbReference type="KEGG" id="hir:HETIRDRAFT_101443"/>
<evidence type="ECO:0000313" key="1">
    <source>
        <dbReference type="EMBL" id="ETW82021.1"/>
    </source>
</evidence>
<dbReference type="GeneID" id="20665767"/>
<sequence>MLVAFFCSSAASKPAPNSRSEAIDDACMPGQLRLDTGAASMGVLSMHHAHPGIGRLRPSPLALGQPPRPISLVHQAVCRLTSTPTGSRFAELARADAVRLRFALKRPPSNFEFRISEASSSPRRRSVGSTLLEPRVDSSLRLRTIEQLSAPPLLAL</sequence>
<keyword evidence="2" id="KW-1185">Reference proteome</keyword>
<dbReference type="EMBL" id="KI925458">
    <property type="protein sequence ID" value="ETW82021.1"/>
    <property type="molecule type" value="Genomic_DNA"/>
</dbReference>
<reference evidence="1 2" key="1">
    <citation type="journal article" date="2012" name="New Phytol.">
        <title>Insight into trade-off between wood decay and parasitism from the genome of a fungal forest pathogen.</title>
        <authorList>
            <person name="Olson A."/>
            <person name="Aerts A."/>
            <person name="Asiegbu F."/>
            <person name="Belbahri L."/>
            <person name="Bouzid O."/>
            <person name="Broberg A."/>
            <person name="Canback B."/>
            <person name="Coutinho P.M."/>
            <person name="Cullen D."/>
            <person name="Dalman K."/>
            <person name="Deflorio G."/>
            <person name="van Diepen L.T."/>
            <person name="Dunand C."/>
            <person name="Duplessis S."/>
            <person name="Durling M."/>
            <person name="Gonthier P."/>
            <person name="Grimwood J."/>
            <person name="Fossdal C.G."/>
            <person name="Hansson D."/>
            <person name="Henrissat B."/>
            <person name="Hietala A."/>
            <person name="Himmelstrand K."/>
            <person name="Hoffmeister D."/>
            <person name="Hogberg N."/>
            <person name="James T.Y."/>
            <person name="Karlsson M."/>
            <person name="Kohler A."/>
            <person name="Kues U."/>
            <person name="Lee Y.H."/>
            <person name="Lin Y.C."/>
            <person name="Lind M."/>
            <person name="Lindquist E."/>
            <person name="Lombard V."/>
            <person name="Lucas S."/>
            <person name="Lunden K."/>
            <person name="Morin E."/>
            <person name="Murat C."/>
            <person name="Park J."/>
            <person name="Raffaello T."/>
            <person name="Rouze P."/>
            <person name="Salamov A."/>
            <person name="Schmutz J."/>
            <person name="Solheim H."/>
            <person name="Stahlberg J."/>
            <person name="Velez H."/>
            <person name="de Vries R.P."/>
            <person name="Wiebenga A."/>
            <person name="Woodward S."/>
            <person name="Yakovlev I."/>
            <person name="Garbelotto M."/>
            <person name="Martin F."/>
            <person name="Grigoriev I.V."/>
            <person name="Stenlid J."/>
        </authorList>
    </citation>
    <scope>NUCLEOTIDE SEQUENCE [LARGE SCALE GENOMIC DNA]</scope>
    <source>
        <strain evidence="1 2">TC 32-1</strain>
    </source>
</reference>
<proteinExistence type="predicted"/>
<protein>
    <submittedName>
        <fullName evidence="1">Uncharacterized protein</fullName>
    </submittedName>
</protein>